<reference evidence="3" key="1">
    <citation type="submission" date="2025-08" db="UniProtKB">
        <authorList>
            <consortium name="RefSeq"/>
        </authorList>
    </citation>
    <scope>IDENTIFICATION</scope>
    <source>
        <tissue evidence="3">Muscle</tissue>
    </source>
</reference>
<evidence type="ECO:0000259" key="2">
    <source>
        <dbReference type="Pfam" id="PF24923"/>
    </source>
</evidence>
<dbReference type="KEGG" id="ccar:109109588"/>
<feature type="compositionally biased region" description="Basic and acidic residues" evidence="1">
    <location>
        <begin position="246"/>
        <end position="275"/>
    </location>
</feature>
<dbReference type="PANTHER" id="PTHR14465:SF0">
    <property type="entry name" value="IQ DOMAIN-CONTAINING PROTEIN H"/>
    <property type="match status" value="1"/>
</dbReference>
<dbReference type="AlphaFoldDB" id="A0A9R0AIX8"/>
<feature type="domain" description="IQCH-like ATP-grasp" evidence="2">
    <location>
        <begin position="669"/>
        <end position="936"/>
    </location>
</feature>
<dbReference type="Proteomes" id="UP001155660">
    <property type="component" value="Chromosome B18"/>
</dbReference>
<dbReference type="InterPro" id="IPR038752">
    <property type="entry name" value="IQCH"/>
</dbReference>
<proteinExistence type="predicted"/>
<evidence type="ECO:0000256" key="1">
    <source>
        <dbReference type="SAM" id="MobiDB-lite"/>
    </source>
</evidence>
<feature type="compositionally biased region" description="Polar residues" evidence="1">
    <location>
        <begin position="280"/>
        <end position="289"/>
    </location>
</feature>
<dbReference type="OrthoDB" id="2117703at2759"/>
<dbReference type="RefSeq" id="XP_042600038.1">
    <property type="nucleotide sequence ID" value="XM_042744104.1"/>
</dbReference>
<accession>A0A9R0AIX8</accession>
<organism evidence="3">
    <name type="scientific">Cyprinus carpio</name>
    <name type="common">Common carp</name>
    <dbReference type="NCBI Taxonomy" id="7962"/>
    <lineage>
        <taxon>Eukaryota</taxon>
        <taxon>Metazoa</taxon>
        <taxon>Chordata</taxon>
        <taxon>Craniata</taxon>
        <taxon>Vertebrata</taxon>
        <taxon>Euteleostomi</taxon>
        <taxon>Actinopterygii</taxon>
        <taxon>Neopterygii</taxon>
        <taxon>Teleostei</taxon>
        <taxon>Ostariophysi</taxon>
        <taxon>Cypriniformes</taxon>
        <taxon>Cyprinidae</taxon>
        <taxon>Cyprininae</taxon>
        <taxon>Cyprinus</taxon>
    </lineage>
</organism>
<name>A0A9R0AIX8_CYPCA</name>
<dbReference type="PANTHER" id="PTHR14465">
    <property type="entry name" value="IQ DOMAIN-CONTAINING PROTEIN H"/>
    <property type="match status" value="1"/>
</dbReference>
<protein>
    <submittedName>
        <fullName evidence="3">IQ motif-containing protein H isoform X1</fullName>
    </submittedName>
</protein>
<dbReference type="GeneID" id="109109588"/>
<dbReference type="InterPro" id="IPR056855">
    <property type="entry name" value="ATP-grasp_IQCH"/>
</dbReference>
<dbReference type="Pfam" id="PF24923">
    <property type="entry name" value="ATP-grasp_IQCH"/>
    <property type="match status" value="1"/>
</dbReference>
<dbReference type="SMR" id="A0A9R0AIX8"/>
<dbReference type="CTD" id="64799"/>
<gene>
    <name evidence="3" type="primary">iqch</name>
</gene>
<evidence type="ECO:0000313" key="3">
    <source>
        <dbReference type="RefSeq" id="XP_042600038.1"/>
    </source>
</evidence>
<sequence>MKSAKIQMKNCKVTVGQSLQQQQNKKMADVLKNKDEVGHILVQVQDDLRQLKKNLVRLTVQENGEVLDIQALDVAISRTEHGIRRHAEDHLKTINNQFLTLPCIEEPEKKPVPAKLVKWQPPYETIPNARPLRCQIPGPSPGEKHKSAFIMRLLNNPFHPKNKEIVQQNYGIQLPHLHKRAGASVGTQRLVTGSTSSFTAAHEGLPKHLHPKPPPECRDMNAGLLPSAADLSSVQTPVQPKAVHVLQREDSGQSKTDESERASKLEMDVSKDKMAFGRSGTETPASRTIYTPPPSAASASSDNGVLNRGIARLTPLNRQSISVPAAVSKYPFTIAECQIDPEDPDYCRFKKQYCLYWGAIVEALDQLQRMLLDFAVPLARVCGERLAACVQSGELDWRDSRGRLAHVEKLLSVLENRDEVWDLMCQPGQRYKGIEGHQAAAVRIQTCWRRYSAHTAYLLQLRPKWAAQVIAISLLKHAKLGHLKKSLQASRIRQLENYRIRAESLAANWKHITSAKRTIIHVPSLGYSQHQRLSLRGFDVLQNTQMGRLCDIRDENVEVIYVSPVCLGKDVLQYYTRLLGLQTAIELGDASAPESHCSKRFTVLMPEALEYFPTRNMCLASLLKYSPRTLQRIKNLIQGKQVYMISGVTCIDDLAVADELKVPLLGTEPAVTQLYSTKSGGRRIFSSAGVDMPPGKWDIYTLEQLHEGLARLMTEHMEVQRWLFKIDSEVGGRGTACCDACHLKCRPWAQQEFSRYGPEQWRTSQSQIKESVMIKFLEEVPHLLASYAHPANTSCYATWTCFLEHFLREGGVIEAFPPSDSVTCLTVDLLVEPGGDVCMLSCGDQLRGPSGLEVVGCTVPQTSICPDVLHSICTRVGQACQKRSIMGHISLDLVTFLDPSNLEQQVWAIDLDLGYSNQLAMTQLMLMMTRGTLDCRTSKLEVPPPVRDVKSSVCNARIKTKAQTSVTNRFAVMCTRLLHTNLSLVYYSTFFLMCKAQGIGYDVKARQGTVFALHDSRDRRSLGMLTISEDLQGALLTFARNLSIIHQEISAPNMQGANNFKDLIKDIEEVLGMTIQNQTTSQEEKEITAAESEHL</sequence>
<feature type="region of interest" description="Disordered" evidence="1">
    <location>
        <begin position="245"/>
        <end position="303"/>
    </location>
</feature>